<dbReference type="RefSeq" id="WP_280830643.1">
    <property type="nucleotide sequence ID" value="NZ_JARXVE010000001.1"/>
</dbReference>
<evidence type="ECO:0000313" key="4">
    <source>
        <dbReference type="Proteomes" id="UP001160130"/>
    </source>
</evidence>
<dbReference type="InterPro" id="IPR023393">
    <property type="entry name" value="START-like_dom_sf"/>
</dbReference>
<organism evidence="3 4">
    <name type="scientific">Mycolicibacterium frederiksbergense</name>
    <dbReference type="NCBI Taxonomy" id="117567"/>
    <lineage>
        <taxon>Bacteria</taxon>
        <taxon>Bacillati</taxon>
        <taxon>Actinomycetota</taxon>
        <taxon>Actinomycetes</taxon>
        <taxon>Mycobacteriales</taxon>
        <taxon>Mycobacteriaceae</taxon>
        <taxon>Mycolicibacterium</taxon>
    </lineage>
</organism>
<evidence type="ECO:0000313" key="3">
    <source>
        <dbReference type="EMBL" id="MDH6193983.1"/>
    </source>
</evidence>
<protein>
    <submittedName>
        <fullName evidence="3">Uncharacterized protein YndB with AHSA1/START domain</fullName>
    </submittedName>
</protein>
<comment type="caution">
    <text evidence="3">The sequence shown here is derived from an EMBL/GenBank/DDBJ whole genome shotgun (WGS) entry which is preliminary data.</text>
</comment>
<dbReference type="Gene3D" id="3.30.530.20">
    <property type="match status" value="1"/>
</dbReference>
<accession>A0ABT6KTQ2</accession>
<proteinExistence type="inferred from homology"/>
<evidence type="ECO:0000259" key="2">
    <source>
        <dbReference type="Pfam" id="PF08327"/>
    </source>
</evidence>
<dbReference type="Proteomes" id="UP001160130">
    <property type="component" value="Unassembled WGS sequence"/>
</dbReference>
<gene>
    <name evidence="3" type="ORF">M2272_000604</name>
</gene>
<reference evidence="3 4" key="1">
    <citation type="submission" date="2023-04" db="EMBL/GenBank/DDBJ databases">
        <title>Forest soil microbial communities from Buena Vista Peninsula, Colon Province, Panama.</title>
        <authorList>
            <person name="Bouskill N."/>
        </authorList>
    </citation>
    <scope>NUCLEOTIDE SEQUENCE [LARGE SCALE GENOMIC DNA]</scope>
    <source>
        <strain evidence="3 4">AC80</strain>
    </source>
</reference>
<comment type="similarity">
    <text evidence="1">Belongs to the AHA1 family.</text>
</comment>
<name>A0ABT6KTQ2_9MYCO</name>
<evidence type="ECO:0000256" key="1">
    <source>
        <dbReference type="ARBA" id="ARBA00006817"/>
    </source>
</evidence>
<dbReference type="SUPFAM" id="SSF55961">
    <property type="entry name" value="Bet v1-like"/>
    <property type="match status" value="1"/>
</dbReference>
<dbReference type="EMBL" id="JARXVE010000001">
    <property type="protein sequence ID" value="MDH6193983.1"/>
    <property type="molecule type" value="Genomic_DNA"/>
</dbReference>
<feature type="domain" description="Activator of Hsp90 ATPase homologue 1/2-like C-terminal" evidence="2">
    <location>
        <begin position="18"/>
        <end position="144"/>
    </location>
</feature>
<dbReference type="Pfam" id="PF08327">
    <property type="entry name" value="AHSA1"/>
    <property type="match status" value="1"/>
</dbReference>
<dbReference type="InterPro" id="IPR013538">
    <property type="entry name" value="ASHA1/2-like_C"/>
</dbReference>
<sequence>MTSTEAATGTQVYQLYIKASPEEVWAAITKPEIVAKFFHGARVDSTYEVGSKLRSLSPNGTDVWGDNTILECDPPRRLVHTWSSLYDPELAAEPESRVTWEIEGEKEGLSRLTLIHDRLEQSPKTAAHIKGWSYILSNLKTVIETGESLPPVM</sequence>
<dbReference type="CDD" id="cd08893">
    <property type="entry name" value="SRPBCC_CalC_Aha1-like_GntR-HTH"/>
    <property type="match status" value="1"/>
</dbReference>
<keyword evidence="4" id="KW-1185">Reference proteome</keyword>